<dbReference type="HOGENOM" id="CLU_038641_0_0_1"/>
<feature type="domain" description="Aminotransferase-like plant mobile" evidence="2">
    <location>
        <begin position="3"/>
        <end position="380"/>
    </location>
</feature>
<reference evidence="3 4" key="1">
    <citation type="journal article" date="2005" name="PLoS Biol.">
        <title>The genomes of Oryza sativa: a history of duplications.</title>
        <authorList>
            <person name="Yu J."/>
            <person name="Wang J."/>
            <person name="Lin W."/>
            <person name="Li S."/>
            <person name="Li H."/>
            <person name="Zhou J."/>
            <person name="Ni P."/>
            <person name="Dong W."/>
            <person name="Hu S."/>
            <person name="Zeng C."/>
            <person name="Zhang J."/>
            <person name="Zhang Y."/>
            <person name="Li R."/>
            <person name="Xu Z."/>
            <person name="Li S."/>
            <person name="Li X."/>
            <person name="Zheng H."/>
            <person name="Cong L."/>
            <person name="Lin L."/>
            <person name="Yin J."/>
            <person name="Geng J."/>
            <person name="Li G."/>
            <person name="Shi J."/>
            <person name="Liu J."/>
            <person name="Lv H."/>
            <person name="Li J."/>
            <person name="Wang J."/>
            <person name="Deng Y."/>
            <person name="Ran L."/>
            <person name="Shi X."/>
            <person name="Wang X."/>
            <person name="Wu Q."/>
            <person name="Li C."/>
            <person name="Ren X."/>
            <person name="Wang J."/>
            <person name="Wang X."/>
            <person name="Li D."/>
            <person name="Liu D."/>
            <person name="Zhang X."/>
            <person name="Ji Z."/>
            <person name="Zhao W."/>
            <person name="Sun Y."/>
            <person name="Zhang Z."/>
            <person name="Bao J."/>
            <person name="Han Y."/>
            <person name="Dong L."/>
            <person name="Ji J."/>
            <person name="Chen P."/>
            <person name="Wu S."/>
            <person name="Liu J."/>
            <person name="Xiao Y."/>
            <person name="Bu D."/>
            <person name="Tan J."/>
            <person name="Yang L."/>
            <person name="Ye C."/>
            <person name="Zhang J."/>
            <person name="Xu J."/>
            <person name="Zhou Y."/>
            <person name="Yu Y."/>
            <person name="Zhang B."/>
            <person name="Zhuang S."/>
            <person name="Wei H."/>
            <person name="Liu B."/>
            <person name="Lei M."/>
            <person name="Yu H."/>
            <person name="Li Y."/>
            <person name="Xu H."/>
            <person name="Wei S."/>
            <person name="He X."/>
            <person name="Fang L."/>
            <person name="Zhang Z."/>
            <person name="Zhang Y."/>
            <person name="Huang X."/>
            <person name="Su Z."/>
            <person name="Tong W."/>
            <person name="Li J."/>
            <person name="Tong Z."/>
            <person name="Li S."/>
            <person name="Ye J."/>
            <person name="Wang L."/>
            <person name="Fang L."/>
            <person name="Lei T."/>
            <person name="Chen C."/>
            <person name="Chen H."/>
            <person name="Xu Z."/>
            <person name="Li H."/>
            <person name="Huang H."/>
            <person name="Zhang F."/>
            <person name="Xu H."/>
            <person name="Li N."/>
            <person name="Zhao C."/>
            <person name="Li S."/>
            <person name="Dong L."/>
            <person name="Huang Y."/>
            <person name="Li L."/>
            <person name="Xi Y."/>
            <person name="Qi Q."/>
            <person name="Li W."/>
            <person name="Zhang B."/>
            <person name="Hu W."/>
            <person name="Zhang Y."/>
            <person name="Tian X."/>
            <person name="Jiao Y."/>
            <person name="Liang X."/>
            <person name="Jin J."/>
            <person name="Gao L."/>
            <person name="Zheng W."/>
            <person name="Hao B."/>
            <person name="Liu S."/>
            <person name="Wang W."/>
            <person name="Yuan L."/>
            <person name="Cao M."/>
            <person name="McDermott J."/>
            <person name="Samudrala R."/>
            <person name="Wang J."/>
            <person name="Wong G.K."/>
            <person name="Yang H."/>
        </authorList>
    </citation>
    <scope>NUCLEOTIDE SEQUENCE [LARGE SCALE GENOMIC DNA]</scope>
    <source>
        <strain evidence="4">cv. 93-11</strain>
    </source>
</reference>
<accession>B8BKS4</accession>
<dbReference type="GO" id="GO:0010073">
    <property type="term" value="P:meristem maintenance"/>
    <property type="evidence" value="ECO:0007669"/>
    <property type="project" value="InterPro"/>
</dbReference>
<keyword evidence="4" id="KW-1185">Reference proteome</keyword>
<organism evidence="3 4">
    <name type="scientific">Oryza sativa subsp. indica</name>
    <name type="common">Rice</name>
    <dbReference type="NCBI Taxonomy" id="39946"/>
    <lineage>
        <taxon>Eukaryota</taxon>
        <taxon>Viridiplantae</taxon>
        <taxon>Streptophyta</taxon>
        <taxon>Embryophyta</taxon>
        <taxon>Tracheophyta</taxon>
        <taxon>Spermatophyta</taxon>
        <taxon>Magnoliopsida</taxon>
        <taxon>Liliopsida</taxon>
        <taxon>Poales</taxon>
        <taxon>Poaceae</taxon>
        <taxon>BOP clade</taxon>
        <taxon>Oryzoideae</taxon>
        <taxon>Oryzeae</taxon>
        <taxon>Oryzinae</taxon>
        <taxon>Oryza</taxon>
        <taxon>Oryza sativa</taxon>
    </lineage>
</organism>
<proteinExistence type="predicted"/>
<feature type="compositionally biased region" description="Polar residues" evidence="1">
    <location>
        <begin position="568"/>
        <end position="583"/>
    </location>
</feature>
<dbReference type="Pfam" id="PF10536">
    <property type="entry name" value="PMD"/>
    <property type="match status" value="1"/>
</dbReference>
<sequence length="593" mass="68095">MRSIKIDKYLISALVERWRPETNSFHLPIGEMTITLQDISCLWGLPISGKLIVGQSDGNWSDMIERYLGIPPEDQEIKKKKRKKEDDTFALSYSRYSITLSKLRDRFRVMPSNPTQREIDWHSRALVLEILGSIIFTDSSGDSVPAMYLQFMDNLATRTEYNWGGTVLAMLYRQLNNGAEKARSEIFSPLVLLQLWSWSRLPLGRPKNIIQKTDEVEEQEEEESDGYPIFGAKWCSYHEFPTPHNCGTQYYRNQIDLIREGTVQWQPYEGLIEQMPIQIQNDHTWWFARLPLIHFWVVEFHYPERVMRQFGRKQLIPPPPPHGEVELRKLRKVKHVGGKVCDWNKFHAKYVQQYDGIEATIVQEDCPFDAASLKEYRCWFQANGMFTMFFDSQCLGGLENSIPYPRDNMEWTGHMPSGPPLARIGLREIKNAAWGIKCCITNGCKKIGKSILITCQGNIRDLNLEYKLQNMLSEAGLPIKVEEIPSDDDGTTACTPSPPNESSVDVFDEWMISGKCFSRYIDLGVETTNRVPTTQDASQVTQCLENEDLVASREASAPLHPGERTSSHSESSIQVVDWTSTERTPMFKKNTPS</sequence>
<dbReference type="STRING" id="39946.B8BKS4"/>
<name>B8BKS4_ORYSI</name>
<dbReference type="PANTHER" id="PTHR46033">
    <property type="entry name" value="PROTEIN MAIN-LIKE 2"/>
    <property type="match status" value="1"/>
</dbReference>
<feature type="region of interest" description="Disordered" evidence="1">
    <location>
        <begin position="553"/>
        <end position="593"/>
    </location>
</feature>
<dbReference type="AlphaFoldDB" id="B8BKS4"/>
<dbReference type="Proteomes" id="UP000007015">
    <property type="component" value="Chromosome 11"/>
</dbReference>
<evidence type="ECO:0000256" key="1">
    <source>
        <dbReference type="SAM" id="MobiDB-lite"/>
    </source>
</evidence>
<dbReference type="InterPro" id="IPR019557">
    <property type="entry name" value="AminoTfrase-like_pln_mobile"/>
</dbReference>
<dbReference type="OMA" id="REGTVQW"/>
<dbReference type="Gramene" id="BGIOSGA033863-TA">
    <property type="protein sequence ID" value="BGIOSGA033863-PA"/>
    <property type="gene ID" value="BGIOSGA033863"/>
</dbReference>
<evidence type="ECO:0000259" key="2">
    <source>
        <dbReference type="Pfam" id="PF10536"/>
    </source>
</evidence>
<gene>
    <name evidence="3" type="ORF">OsI_36365</name>
</gene>
<evidence type="ECO:0000313" key="3">
    <source>
        <dbReference type="EMBL" id="EEC68297.1"/>
    </source>
</evidence>
<protein>
    <recommendedName>
        <fullName evidence="2">Aminotransferase-like plant mobile domain-containing protein</fullName>
    </recommendedName>
</protein>
<dbReference type="InterPro" id="IPR044824">
    <property type="entry name" value="MAIN-like"/>
</dbReference>
<dbReference type="EMBL" id="CM000136">
    <property type="protein sequence ID" value="EEC68297.1"/>
    <property type="molecule type" value="Genomic_DNA"/>
</dbReference>
<evidence type="ECO:0000313" key="4">
    <source>
        <dbReference type="Proteomes" id="UP000007015"/>
    </source>
</evidence>
<dbReference type="PANTHER" id="PTHR46033:SF71">
    <property type="entry name" value="OS11G0534500 PROTEIN"/>
    <property type="match status" value="1"/>
</dbReference>